<reference evidence="1 2" key="1">
    <citation type="journal article" date="2021" name="Appl. Environ. Microbiol.">
        <title>Genetic linkage and physical mapping for an oyster mushroom Pleurotus cornucopiae and QTL analysis for the trait cap color.</title>
        <authorList>
            <person name="Zhang Y."/>
            <person name="Gao W."/>
            <person name="Sonnenberg A."/>
            <person name="Chen Q."/>
            <person name="Zhang J."/>
            <person name="Huang C."/>
        </authorList>
    </citation>
    <scope>NUCLEOTIDE SEQUENCE [LARGE SCALE GENOMIC DNA]</scope>
    <source>
        <strain evidence="1">CCMSSC00406</strain>
    </source>
</reference>
<dbReference type="EMBL" id="WQMT02000005">
    <property type="protein sequence ID" value="KAG9222312.1"/>
    <property type="molecule type" value="Genomic_DNA"/>
</dbReference>
<accession>A0ACB7IVN4</accession>
<protein>
    <submittedName>
        <fullName evidence="1">Uncharacterized protein</fullName>
    </submittedName>
</protein>
<evidence type="ECO:0000313" key="2">
    <source>
        <dbReference type="Proteomes" id="UP000824881"/>
    </source>
</evidence>
<evidence type="ECO:0000313" key="1">
    <source>
        <dbReference type="EMBL" id="KAG9222312.1"/>
    </source>
</evidence>
<gene>
    <name evidence="1" type="ORF">CCMSSC00406_0002647</name>
</gene>
<comment type="caution">
    <text evidence="1">The sequence shown here is derived from an EMBL/GenBank/DDBJ whole genome shotgun (WGS) entry which is preliminary data.</text>
</comment>
<proteinExistence type="predicted"/>
<sequence length="425" mass="48215">MFLQRSKSAPLRLYGVDTDDTSDETLFTILRHASRLKEVDIGDVTHEDWLFALILRTTPLLQKLKLDGYNWRAHTRYHFNRTAPRDAPSLRSLNIAGCVFELSHPFFSNLTQLSIQYYDDGLLYLKDRLTPTELLHALRSMPRLQDMRLSDALDLDGTLPYNEGDVVLPVLSSLRLQAGEGTGSFEFLQYLNLPAITKATIDCCFPASPRDMSTVAPIVHALLPPHDSSFLRSTFMIDTLYFFDYTRTVVKLEVKGPTNETLVAFDLTALGTTCLQCEQPLLSFRPTPDPEVLYFDGVDKHQDPSTLVPFLRDLIRVKELHVNRLADITFALMDTPKDFKDDDVPPPYALPKLKQISLFQEGIPNDTEQLVVQVGRLLMDRKALGAAVETLEVVRQRSDNRATPEYLITMEDLKPLTGILEVVFR</sequence>
<name>A0ACB7IVN4_PLECO</name>
<dbReference type="Proteomes" id="UP000824881">
    <property type="component" value="Unassembled WGS sequence"/>
</dbReference>
<keyword evidence="2" id="KW-1185">Reference proteome</keyword>
<organism evidence="1 2">
    <name type="scientific">Pleurotus cornucopiae</name>
    <name type="common">Cornucopia mushroom</name>
    <dbReference type="NCBI Taxonomy" id="5321"/>
    <lineage>
        <taxon>Eukaryota</taxon>
        <taxon>Fungi</taxon>
        <taxon>Dikarya</taxon>
        <taxon>Basidiomycota</taxon>
        <taxon>Agaricomycotina</taxon>
        <taxon>Agaricomycetes</taxon>
        <taxon>Agaricomycetidae</taxon>
        <taxon>Agaricales</taxon>
        <taxon>Pleurotineae</taxon>
        <taxon>Pleurotaceae</taxon>
        <taxon>Pleurotus</taxon>
    </lineage>
</organism>